<keyword evidence="2" id="KW-1185">Reference proteome</keyword>
<reference evidence="1 2" key="1">
    <citation type="submission" date="2014-10" db="EMBL/GenBank/DDBJ databases">
        <title>Draft genome of the hookworm Ancylostoma caninum.</title>
        <authorList>
            <person name="Mitreva M."/>
        </authorList>
    </citation>
    <scope>NUCLEOTIDE SEQUENCE [LARGE SCALE GENOMIC DNA]</scope>
    <source>
        <strain evidence="1 2">Baltimore</strain>
    </source>
</reference>
<dbReference type="STRING" id="29170.A0A368EZK0"/>
<dbReference type="InterPro" id="IPR000092">
    <property type="entry name" value="Polyprenyl_synt"/>
</dbReference>
<dbReference type="InterPro" id="IPR008949">
    <property type="entry name" value="Isoprenoid_synthase_dom_sf"/>
</dbReference>
<evidence type="ECO:0008006" key="3">
    <source>
        <dbReference type="Google" id="ProtNLM"/>
    </source>
</evidence>
<dbReference type="GO" id="GO:0008299">
    <property type="term" value="P:isoprenoid biosynthetic process"/>
    <property type="evidence" value="ECO:0007669"/>
    <property type="project" value="InterPro"/>
</dbReference>
<evidence type="ECO:0000313" key="1">
    <source>
        <dbReference type="EMBL" id="RCN25234.1"/>
    </source>
</evidence>
<dbReference type="EMBL" id="JOJR01013236">
    <property type="protein sequence ID" value="RCN25234.1"/>
    <property type="molecule type" value="Genomic_DNA"/>
</dbReference>
<dbReference type="SUPFAM" id="SSF48576">
    <property type="entry name" value="Terpenoid synthases"/>
    <property type="match status" value="1"/>
</dbReference>
<accession>A0A368EZK0</accession>
<name>A0A368EZK0_ANCCA</name>
<dbReference type="Pfam" id="PF00348">
    <property type="entry name" value="polyprenyl_synt"/>
    <property type="match status" value="1"/>
</dbReference>
<dbReference type="AlphaFoldDB" id="A0A368EZK0"/>
<dbReference type="Proteomes" id="UP000252519">
    <property type="component" value="Unassembled WGS sequence"/>
</dbReference>
<dbReference type="GO" id="GO:0004659">
    <property type="term" value="F:prenyltransferase activity"/>
    <property type="evidence" value="ECO:0007669"/>
    <property type="project" value="InterPro"/>
</dbReference>
<organism evidence="1 2">
    <name type="scientific">Ancylostoma caninum</name>
    <name type="common">Dog hookworm</name>
    <dbReference type="NCBI Taxonomy" id="29170"/>
    <lineage>
        <taxon>Eukaryota</taxon>
        <taxon>Metazoa</taxon>
        <taxon>Ecdysozoa</taxon>
        <taxon>Nematoda</taxon>
        <taxon>Chromadorea</taxon>
        <taxon>Rhabditida</taxon>
        <taxon>Rhabditina</taxon>
        <taxon>Rhabditomorpha</taxon>
        <taxon>Strongyloidea</taxon>
        <taxon>Ancylostomatidae</taxon>
        <taxon>Ancylostomatinae</taxon>
        <taxon>Ancylostoma</taxon>
    </lineage>
</organism>
<sequence length="42" mass="4906">MAFNVWLKISNDKLSTIMEIVQMLHNASLMIDDIEDNSVLRR</sequence>
<dbReference type="OrthoDB" id="6921389at2759"/>
<feature type="non-terminal residue" evidence="1">
    <location>
        <position position="42"/>
    </location>
</feature>
<dbReference type="Gene3D" id="1.10.600.10">
    <property type="entry name" value="Farnesyl Diphosphate Synthase"/>
    <property type="match status" value="1"/>
</dbReference>
<proteinExistence type="predicted"/>
<comment type="caution">
    <text evidence="1">The sequence shown here is derived from an EMBL/GenBank/DDBJ whole genome shotgun (WGS) entry which is preliminary data.</text>
</comment>
<dbReference type="GO" id="GO:0042811">
    <property type="term" value="P:pheromone biosynthetic process"/>
    <property type="evidence" value="ECO:0007669"/>
    <property type="project" value="UniProtKB-ARBA"/>
</dbReference>
<evidence type="ECO:0000313" key="2">
    <source>
        <dbReference type="Proteomes" id="UP000252519"/>
    </source>
</evidence>
<gene>
    <name evidence="1" type="ORF">ANCCAN_29055</name>
</gene>
<protein>
    <recommendedName>
        <fullName evidence="3">Polyprenyl synthetase</fullName>
    </recommendedName>
</protein>